<dbReference type="EMBL" id="FAUH01000047">
    <property type="protein sequence ID" value="CUU67608.1"/>
    <property type="molecule type" value="Genomic_DNA"/>
</dbReference>
<gene>
    <name evidence="1" type="ORF">CVAR292_02975</name>
    <name evidence="2" type="ORF">CVAR292_02980</name>
</gene>
<reference evidence="3" key="1">
    <citation type="submission" date="2015-11" db="EMBL/GenBank/DDBJ databases">
        <authorList>
            <person name="Dugat-Bony E."/>
        </authorList>
    </citation>
    <scope>NUCLEOTIDE SEQUENCE [LARGE SCALE GENOMIC DNA]</scope>
    <source>
        <strain evidence="3">Mu292</strain>
    </source>
</reference>
<proteinExistence type="predicted"/>
<evidence type="ECO:0000313" key="1">
    <source>
        <dbReference type="EMBL" id="CUU67608.1"/>
    </source>
</evidence>
<feature type="non-terminal residue" evidence="1">
    <location>
        <position position="1"/>
    </location>
</feature>
<name>A0A0X8XW75_9CORY</name>
<organism evidence="1 3">
    <name type="scientific">Corynebacterium variabile</name>
    <dbReference type="NCBI Taxonomy" id="1727"/>
    <lineage>
        <taxon>Bacteria</taxon>
        <taxon>Bacillati</taxon>
        <taxon>Actinomycetota</taxon>
        <taxon>Actinomycetes</taxon>
        <taxon>Mycobacteriales</taxon>
        <taxon>Corynebacteriaceae</taxon>
        <taxon>Corynebacterium</taxon>
    </lineage>
</organism>
<sequence length="100" mass="10242">SEFTRVMGDEADNGVQHYTAEPVDISVDGAEVLGAARVTMTAAEANGETIEGEGLGTSMTTLTATVYGISFTVAASEATDTELVGSIASAQAQRITNANR</sequence>
<dbReference type="AlphaFoldDB" id="A0A0X8XW75"/>
<evidence type="ECO:0000313" key="2">
    <source>
        <dbReference type="EMBL" id="CUU67613.1"/>
    </source>
</evidence>
<reference evidence="1" key="2">
    <citation type="submission" date="2015-11" db="EMBL/GenBank/DDBJ databases">
        <authorList>
            <person name="Zhang Y."/>
            <person name="Guo Z."/>
        </authorList>
    </citation>
    <scope>NUCLEOTIDE SEQUENCE [LARGE SCALE GENOMIC DNA]</scope>
    <source>
        <strain evidence="1">Mu292</strain>
    </source>
</reference>
<dbReference type="RefSeq" id="WP_176702259.1">
    <property type="nucleotide sequence ID" value="NZ_FAUH01000047.1"/>
</dbReference>
<dbReference type="Proteomes" id="UP000182498">
    <property type="component" value="Unassembled WGS sequence"/>
</dbReference>
<dbReference type="EMBL" id="FAUH01000050">
    <property type="protein sequence ID" value="CUU67613.1"/>
    <property type="molecule type" value="Genomic_DNA"/>
</dbReference>
<evidence type="ECO:0000313" key="3">
    <source>
        <dbReference type="Proteomes" id="UP000182498"/>
    </source>
</evidence>
<accession>A0A0X8XW75</accession>
<keyword evidence="3" id="KW-1185">Reference proteome</keyword>
<protein>
    <submittedName>
        <fullName evidence="1">Uncharacterized protein</fullName>
    </submittedName>
</protein>